<organism evidence="2 3">
    <name type="scientific">Laodelphax striatellus</name>
    <name type="common">Small brown planthopper</name>
    <name type="synonym">Delphax striatella</name>
    <dbReference type="NCBI Taxonomy" id="195883"/>
    <lineage>
        <taxon>Eukaryota</taxon>
        <taxon>Metazoa</taxon>
        <taxon>Ecdysozoa</taxon>
        <taxon>Arthropoda</taxon>
        <taxon>Hexapoda</taxon>
        <taxon>Insecta</taxon>
        <taxon>Pterygota</taxon>
        <taxon>Neoptera</taxon>
        <taxon>Paraneoptera</taxon>
        <taxon>Hemiptera</taxon>
        <taxon>Auchenorrhyncha</taxon>
        <taxon>Fulgoroidea</taxon>
        <taxon>Delphacidae</taxon>
        <taxon>Criomorphinae</taxon>
        <taxon>Laodelphax</taxon>
    </lineage>
</organism>
<sequence>MLRVGVADQLESIGELEQLDCLTRSVPNIAAPAQGGSPDALSSTPPSASGAACGEQPKRAESEPSIPHLVDSEQSEAPPPSL</sequence>
<comment type="caution">
    <text evidence="2">The sequence shown here is derived from an EMBL/GenBank/DDBJ whole genome shotgun (WGS) entry which is preliminary data.</text>
</comment>
<name>A0A482WIR2_LAOST</name>
<accession>A0A482WIR2</accession>
<evidence type="ECO:0000313" key="3">
    <source>
        <dbReference type="Proteomes" id="UP000291343"/>
    </source>
</evidence>
<proteinExistence type="predicted"/>
<evidence type="ECO:0000256" key="1">
    <source>
        <dbReference type="SAM" id="MobiDB-lite"/>
    </source>
</evidence>
<gene>
    <name evidence="2" type="ORF">LSTR_LSTR015366</name>
</gene>
<evidence type="ECO:0000313" key="2">
    <source>
        <dbReference type="EMBL" id="RZF33405.1"/>
    </source>
</evidence>
<reference evidence="2 3" key="1">
    <citation type="journal article" date="2017" name="Gigascience">
        <title>Genome sequence of the small brown planthopper, Laodelphax striatellus.</title>
        <authorList>
            <person name="Zhu J."/>
            <person name="Jiang F."/>
            <person name="Wang X."/>
            <person name="Yang P."/>
            <person name="Bao Y."/>
            <person name="Zhao W."/>
            <person name="Wang W."/>
            <person name="Lu H."/>
            <person name="Wang Q."/>
            <person name="Cui N."/>
            <person name="Li J."/>
            <person name="Chen X."/>
            <person name="Luo L."/>
            <person name="Yu J."/>
            <person name="Kang L."/>
            <person name="Cui F."/>
        </authorList>
    </citation>
    <scope>NUCLEOTIDE SEQUENCE [LARGE SCALE GENOMIC DNA]</scope>
    <source>
        <strain evidence="2">Lst14</strain>
    </source>
</reference>
<dbReference type="InParanoid" id="A0A482WIR2"/>
<feature type="region of interest" description="Disordered" evidence="1">
    <location>
        <begin position="28"/>
        <end position="82"/>
    </location>
</feature>
<dbReference type="Proteomes" id="UP000291343">
    <property type="component" value="Unassembled WGS sequence"/>
</dbReference>
<dbReference type="EMBL" id="QKKF02034128">
    <property type="protein sequence ID" value="RZF33405.1"/>
    <property type="molecule type" value="Genomic_DNA"/>
</dbReference>
<dbReference type="AlphaFoldDB" id="A0A482WIR2"/>
<keyword evidence="3" id="KW-1185">Reference proteome</keyword>
<protein>
    <submittedName>
        <fullName evidence="2">Uncharacterized protein</fullName>
    </submittedName>
</protein>